<keyword evidence="3 12" id="KW-0436">Ligase</keyword>
<feature type="region of interest" description="Disordered" evidence="13">
    <location>
        <begin position="305"/>
        <end position="326"/>
    </location>
</feature>
<keyword evidence="9" id="KW-0539">Nucleus</keyword>
<evidence type="ECO:0000313" key="16">
    <source>
        <dbReference type="Proteomes" id="UP001642483"/>
    </source>
</evidence>
<organism evidence="15 16">
    <name type="scientific">Clavelina lepadiformis</name>
    <name type="common">Light-bulb sea squirt</name>
    <name type="synonym">Ascidia lepadiformis</name>
    <dbReference type="NCBI Taxonomy" id="159417"/>
    <lineage>
        <taxon>Eukaryota</taxon>
        <taxon>Metazoa</taxon>
        <taxon>Chordata</taxon>
        <taxon>Tunicata</taxon>
        <taxon>Ascidiacea</taxon>
        <taxon>Aplousobranchia</taxon>
        <taxon>Clavelinidae</taxon>
        <taxon>Clavelina</taxon>
    </lineage>
</organism>
<comment type="subcellular location">
    <subcellularLocation>
        <location evidence="1">Nucleus</location>
    </subcellularLocation>
</comment>
<comment type="catalytic activity">
    <reaction evidence="10">
        <text>tRNA(Tyr) + L-tyrosine + ATP = L-tyrosyl-tRNA(Tyr) + AMP + diphosphate + H(+)</text>
        <dbReference type="Rhea" id="RHEA:10220"/>
        <dbReference type="Rhea" id="RHEA-COMP:9706"/>
        <dbReference type="Rhea" id="RHEA-COMP:9707"/>
        <dbReference type="ChEBI" id="CHEBI:15378"/>
        <dbReference type="ChEBI" id="CHEBI:30616"/>
        <dbReference type="ChEBI" id="CHEBI:33019"/>
        <dbReference type="ChEBI" id="CHEBI:58315"/>
        <dbReference type="ChEBI" id="CHEBI:78442"/>
        <dbReference type="ChEBI" id="CHEBI:78536"/>
        <dbReference type="ChEBI" id="CHEBI:456215"/>
        <dbReference type="EC" id="6.1.1.1"/>
    </reaction>
    <physiologicalReaction direction="left-to-right" evidence="10">
        <dbReference type="Rhea" id="RHEA:10221"/>
    </physiologicalReaction>
</comment>
<evidence type="ECO:0000256" key="5">
    <source>
        <dbReference type="ARBA" id="ARBA00022840"/>
    </source>
</evidence>
<dbReference type="Gene3D" id="2.40.50.140">
    <property type="entry name" value="Nucleic acid-binding proteins"/>
    <property type="match status" value="1"/>
</dbReference>
<evidence type="ECO:0000256" key="10">
    <source>
        <dbReference type="ARBA" id="ARBA00048400"/>
    </source>
</evidence>
<evidence type="ECO:0000256" key="2">
    <source>
        <dbReference type="ARBA" id="ARBA00022555"/>
    </source>
</evidence>
<dbReference type="Gene3D" id="3.40.50.620">
    <property type="entry name" value="HUPs"/>
    <property type="match status" value="1"/>
</dbReference>
<name>A0ABP0EYK8_CLALP</name>
<dbReference type="Pfam" id="PF00579">
    <property type="entry name" value="tRNA-synt_1b"/>
    <property type="match status" value="1"/>
</dbReference>
<dbReference type="EMBL" id="CAWYQH010000001">
    <property type="protein sequence ID" value="CAK8672567.1"/>
    <property type="molecule type" value="Genomic_DNA"/>
</dbReference>
<dbReference type="PROSITE" id="PS50886">
    <property type="entry name" value="TRBD"/>
    <property type="match status" value="1"/>
</dbReference>
<dbReference type="InterPro" id="IPR002307">
    <property type="entry name" value="Tyr-tRNA-ligase"/>
</dbReference>
<keyword evidence="5 12" id="KW-0067">ATP-binding</keyword>
<dbReference type="NCBIfam" id="NF006330">
    <property type="entry name" value="PRK08560.1"/>
    <property type="match status" value="1"/>
</dbReference>
<feature type="domain" description="TRNA-binding" evidence="14">
    <location>
        <begin position="807"/>
        <end position="910"/>
    </location>
</feature>
<keyword evidence="6 11" id="KW-0694">RNA-binding</keyword>
<keyword evidence="4 12" id="KW-0547">Nucleotide-binding</keyword>
<keyword evidence="16" id="KW-1185">Reference proteome</keyword>
<dbReference type="PRINTS" id="PR01040">
    <property type="entry name" value="TRNASYNTHTYR"/>
</dbReference>
<comment type="similarity">
    <text evidence="12">Belongs to the class-I aminoacyl-tRNA synthetase family.</text>
</comment>
<evidence type="ECO:0000259" key="14">
    <source>
        <dbReference type="PROSITE" id="PS50886"/>
    </source>
</evidence>
<keyword evidence="7 12" id="KW-0648">Protein biosynthesis</keyword>
<gene>
    <name evidence="15" type="ORF">CVLEPA_LOCUS2277</name>
</gene>
<accession>A0ABP0EYK8</accession>
<dbReference type="PANTHER" id="PTHR21439:SF0">
    <property type="entry name" value="PROTEIN OSCP1"/>
    <property type="match status" value="1"/>
</dbReference>
<dbReference type="PANTHER" id="PTHR21439">
    <property type="entry name" value="OXIDORED-NITRO DOMAIN-CONTAINING PROTEIN"/>
    <property type="match status" value="1"/>
</dbReference>
<dbReference type="InterPro" id="IPR012340">
    <property type="entry name" value="NA-bd_OB-fold"/>
</dbReference>
<keyword evidence="8 12" id="KW-0030">Aminoacyl-tRNA synthetase</keyword>
<sequence length="912" mass="102227">MVSQALPILFYNLGGEMLYVLDQRLKAQKIPEERAAKVIADIVGTMFSHQFLIEMLKPQSLYTKQTLRTIFNKLVHSSIMKVNADSMERLYDLMIMAVKYQVTQCEMPGDILHITLNHLDAVLEFVAGNAVVHQKVSKIFHNLVEIYGLMTVGDFIMIRQSLLGFLQDTNNKVSIYLTEKVQNEDGRFIIRKTGEVAPGVDVPGTVRLFRANKETVINFPCGSSFKPSTPVNVSTEIGGKRSTTLGTNIYTNCHSADYSITSDSSSSGIFAESHRLAKAELGLLAQIIGSNEALTSNKEFRLQLFSSTNEPPPPTNVTSSNSKEPDKNVMNIKATVHGGAELSKIVGDLTISGNSSSSASKTKEYCFFVDLLWNMSAWNLEELNNILSSQSYINGFQPGESDIRQLHNLSSNIPQKFVHIVRWKKHIEILEKRDFHFTPVSKDNKITMTELSFEEKKHLIVRNLQEILGEDKLNELLKTRDIKLYWGSATTGKPHVAYFVPMSKIGDFLKAGCEVTILLADLHGYLDNMKAPWDLLNLRSKYYEYVIKEMLKSIKVPLEKLKFVQGTDFQLSKEYTLDMYKLSSVVTEHDAKKAGAEVVKQVEHPLLSGLLYPGLQALDEEYLKVDAQFGGVDQRKIFTYAEKCLPALGYKKRIHFMNPMVPGLTGDKMSSSVEDSKIDLLDEPAAVKRKLKKAFCEPGNITNNGILSFVKFVVFPIFSEFEVVRKEEFGGNKKYTVYEDLEKDFANEVVHPGDLKNGVVVVINRLLAPIIRKFQEPELQKLTKQAYGTKIAGGKGAKKQTDNDVDIGGRVDLRVGKIIKAEKHPDADSLYVETIDFGEESGPRTVVSGLAGFVPLEILQERLVVCVCNLKPQKMRGIESQAMLLCATNKYVLFYIHAVFAVLYPGFNSFNP</sequence>
<dbReference type="Gene3D" id="1.10.240.10">
    <property type="entry name" value="Tyrosyl-Transfer RNA Synthetase"/>
    <property type="match status" value="1"/>
</dbReference>
<evidence type="ECO:0000256" key="1">
    <source>
        <dbReference type="ARBA" id="ARBA00004123"/>
    </source>
</evidence>
<dbReference type="NCBIfam" id="TIGR00234">
    <property type="entry name" value="tyrS"/>
    <property type="match status" value="1"/>
</dbReference>
<evidence type="ECO:0000256" key="12">
    <source>
        <dbReference type="RuleBase" id="RU361234"/>
    </source>
</evidence>
<protein>
    <recommendedName>
        <fullName evidence="12">Tyrosine--tRNA ligase</fullName>
        <ecNumber evidence="12">6.1.1.1</ecNumber>
    </recommendedName>
    <alternativeName>
        <fullName evidence="12">Tyrosyl-tRNA synthetase</fullName>
    </alternativeName>
</protein>
<dbReference type="Pfam" id="PF10188">
    <property type="entry name" value="Oscp1"/>
    <property type="match status" value="1"/>
</dbReference>
<dbReference type="InterPro" id="IPR014729">
    <property type="entry name" value="Rossmann-like_a/b/a_fold"/>
</dbReference>
<dbReference type="InterPro" id="IPR002547">
    <property type="entry name" value="tRNA-bd_dom"/>
</dbReference>
<dbReference type="SUPFAM" id="SSF50249">
    <property type="entry name" value="Nucleic acid-binding proteins"/>
    <property type="match status" value="1"/>
</dbReference>
<dbReference type="Proteomes" id="UP001642483">
    <property type="component" value="Unassembled WGS sequence"/>
</dbReference>
<evidence type="ECO:0000256" key="7">
    <source>
        <dbReference type="ARBA" id="ARBA00022917"/>
    </source>
</evidence>
<dbReference type="CDD" id="cd02799">
    <property type="entry name" value="tRNA_bind_EMAP-II_like"/>
    <property type="match status" value="1"/>
</dbReference>
<dbReference type="SUPFAM" id="SSF52374">
    <property type="entry name" value="Nucleotidylyl transferase"/>
    <property type="match status" value="1"/>
</dbReference>
<dbReference type="CDD" id="cd00805">
    <property type="entry name" value="TyrRS_core"/>
    <property type="match status" value="1"/>
</dbReference>
<dbReference type="Pfam" id="PF01588">
    <property type="entry name" value="tRNA_bind"/>
    <property type="match status" value="1"/>
</dbReference>
<evidence type="ECO:0000256" key="9">
    <source>
        <dbReference type="ARBA" id="ARBA00023242"/>
    </source>
</evidence>
<evidence type="ECO:0000256" key="6">
    <source>
        <dbReference type="ARBA" id="ARBA00022884"/>
    </source>
</evidence>
<evidence type="ECO:0000256" key="13">
    <source>
        <dbReference type="SAM" id="MobiDB-lite"/>
    </source>
</evidence>
<evidence type="ECO:0000313" key="15">
    <source>
        <dbReference type="EMBL" id="CAK8672567.1"/>
    </source>
</evidence>
<proteinExistence type="inferred from homology"/>
<keyword evidence="2 11" id="KW-0820">tRNA-binding</keyword>
<dbReference type="EC" id="6.1.1.1" evidence="12"/>
<evidence type="ECO:0000256" key="3">
    <source>
        <dbReference type="ARBA" id="ARBA00022598"/>
    </source>
</evidence>
<evidence type="ECO:0000256" key="11">
    <source>
        <dbReference type="PROSITE-ProRule" id="PRU00209"/>
    </source>
</evidence>
<reference evidence="15 16" key="1">
    <citation type="submission" date="2024-02" db="EMBL/GenBank/DDBJ databases">
        <authorList>
            <person name="Daric V."/>
            <person name="Darras S."/>
        </authorList>
    </citation>
    <scope>NUCLEOTIDE SEQUENCE [LARGE SCALE GENOMIC DNA]</scope>
</reference>
<evidence type="ECO:0000256" key="8">
    <source>
        <dbReference type="ARBA" id="ARBA00023146"/>
    </source>
</evidence>
<dbReference type="InterPro" id="IPR002305">
    <property type="entry name" value="aa-tRNA-synth_Ic"/>
</dbReference>
<dbReference type="InterPro" id="IPR019332">
    <property type="entry name" value="OSCP1"/>
</dbReference>
<evidence type="ECO:0000256" key="4">
    <source>
        <dbReference type="ARBA" id="ARBA00022741"/>
    </source>
</evidence>
<comment type="caution">
    <text evidence="15">The sequence shown here is derived from an EMBL/GenBank/DDBJ whole genome shotgun (WGS) entry which is preliminary data.</text>
</comment>